<comment type="caution">
    <text evidence="1">The sequence shown here is derived from an EMBL/GenBank/DDBJ whole genome shotgun (WGS) entry which is preliminary data.</text>
</comment>
<organism evidence="1 2">
    <name type="scientific">Stylosanthes scabra</name>
    <dbReference type="NCBI Taxonomy" id="79078"/>
    <lineage>
        <taxon>Eukaryota</taxon>
        <taxon>Viridiplantae</taxon>
        <taxon>Streptophyta</taxon>
        <taxon>Embryophyta</taxon>
        <taxon>Tracheophyta</taxon>
        <taxon>Spermatophyta</taxon>
        <taxon>Magnoliopsida</taxon>
        <taxon>eudicotyledons</taxon>
        <taxon>Gunneridae</taxon>
        <taxon>Pentapetalae</taxon>
        <taxon>rosids</taxon>
        <taxon>fabids</taxon>
        <taxon>Fabales</taxon>
        <taxon>Fabaceae</taxon>
        <taxon>Papilionoideae</taxon>
        <taxon>50 kb inversion clade</taxon>
        <taxon>dalbergioids sensu lato</taxon>
        <taxon>Dalbergieae</taxon>
        <taxon>Pterocarpus clade</taxon>
        <taxon>Stylosanthes</taxon>
    </lineage>
</organism>
<protein>
    <submittedName>
        <fullName evidence="1">Uncharacterized protein</fullName>
    </submittedName>
</protein>
<reference evidence="1 2" key="1">
    <citation type="journal article" date="2023" name="Plants (Basel)">
        <title>Bridging the Gap: Combining Genomics and Transcriptomics Approaches to Understand Stylosanthes scabra, an Orphan Legume from the Brazilian Caatinga.</title>
        <authorList>
            <person name="Ferreira-Neto J.R.C."/>
            <person name="da Silva M.D."/>
            <person name="Binneck E."/>
            <person name="de Melo N.F."/>
            <person name="da Silva R.H."/>
            <person name="de Melo A.L.T.M."/>
            <person name="Pandolfi V."/>
            <person name="Bustamante F.O."/>
            <person name="Brasileiro-Vidal A.C."/>
            <person name="Benko-Iseppon A.M."/>
        </authorList>
    </citation>
    <scope>NUCLEOTIDE SEQUENCE [LARGE SCALE GENOMIC DNA]</scope>
    <source>
        <tissue evidence="1">Leaves</tissue>
    </source>
</reference>
<name>A0ABU6Q530_9FABA</name>
<sequence length="78" mass="8740">MAGQRRVQMIRDSDINRLDEEHHIVGAEEFQTPRCLATRGVVPIDPPPDCLVEYIQEAGFGGPLQLRKFEYDASVVSA</sequence>
<accession>A0ABU6Q530</accession>
<dbReference type="EMBL" id="JASCZI010000022">
    <property type="protein sequence ID" value="MED6106945.1"/>
    <property type="molecule type" value="Genomic_DNA"/>
</dbReference>
<keyword evidence="2" id="KW-1185">Reference proteome</keyword>
<dbReference type="Proteomes" id="UP001341840">
    <property type="component" value="Unassembled WGS sequence"/>
</dbReference>
<gene>
    <name evidence="1" type="ORF">PIB30_009554</name>
</gene>
<evidence type="ECO:0000313" key="2">
    <source>
        <dbReference type="Proteomes" id="UP001341840"/>
    </source>
</evidence>
<proteinExistence type="predicted"/>
<evidence type="ECO:0000313" key="1">
    <source>
        <dbReference type="EMBL" id="MED6106945.1"/>
    </source>
</evidence>